<comment type="similarity">
    <text evidence="1">Belongs to the glyoxalase I family.</text>
</comment>
<dbReference type="PANTHER" id="PTHR21366">
    <property type="entry name" value="GLYOXALASE FAMILY PROTEIN"/>
    <property type="match status" value="1"/>
</dbReference>
<evidence type="ECO:0000256" key="2">
    <source>
        <dbReference type="SAM" id="MobiDB-lite"/>
    </source>
</evidence>
<dbReference type="GO" id="GO:0051213">
    <property type="term" value="F:dioxygenase activity"/>
    <property type="evidence" value="ECO:0007669"/>
    <property type="project" value="UniProtKB-KW"/>
</dbReference>
<dbReference type="OrthoDB" id="5371818at2759"/>
<gene>
    <name evidence="4" type="ORF">AOQ84DRAFT_356416</name>
</gene>
<dbReference type="PANTHER" id="PTHR21366:SF14">
    <property type="entry name" value="GLYOXALASE DOMAIN-CONTAINING PROTEIN 5"/>
    <property type="match status" value="1"/>
</dbReference>
<evidence type="ECO:0000256" key="1">
    <source>
        <dbReference type="ARBA" id="ARBA00010363"/>
    </source>
</evidence>
<dbReference type="InterPro" id="IPR037523">
    <property type="entry name" value="VOC_core"/>
</dbReference>
<dbReference type="InterPro" id="IPR050383">
    <property type="entry name" value="GlyoxalaseI/FosfomycinResist"/>
</dbReference>
<reference evidence="4 5" key="1">
    <citation type="journal article" date="2016" name="Nat. Commun.">
        <title>Ectomycorrhizal ecology is imprinted in the genome of the dominant symbiotic fungus Cenococcum geophilum.</title>
        <authorList>
            <consortium name="DOE Joint Genome Institute"/>
            <person name="Peter M."/>
            <person name="Kohler A."/>
            <person name="Ohm R.A."/>
            <person name="Kuo A."/>
            <person name="Krutzmann J."/>
            <person name="Morin E."/>
            <person name="Arend M."/>
            <person name="Barry K.W."/>
            <person name="Binder M."/>
            <person name="Choi C."/>
            <person name="Clum A."/>
            <person name="Copeland A."/>
            <person name="Grisel N."/>
            <person name="Haridas S."/>
            <person name="Kipfer T."/>
            <person name="LaButti K."/>
            <person name="Lindquist E."/>
            <person name="Lipzen A."/>
            <person name="Maire R."/>
            <person name="Meier B."/>
            <person name="Mihaltcheva S."/>
            <person name="Molinier V."/>
            <person name="Murat C."/>
            <person name="Poggeler S."/>
            <person name="Quandt C.A."/>
            <person name="Sperisen C."/>
            <person name="Tritt A."/>
            <person name="Tisserant E."/>
            <person name="Crous P.W."/>
            <person name="Henrissat B."/>
            <person name="Nehls U."/>
            <person name="Egli S."/>
            <person name="Spatafora J.W."/>
            <person name="Grigoriev I.V."/>
            <person name="Martin F.M."/>
        </authorList>
    </citation>
    <scope>NUCLEOTIDE SEQUENCE [LARGE SCALE GENOMIC DNA]</scope>
    <source>
        <strain evidence="4 5">CBS 207.34</strain>
    </source>
</reference>
<dbReference type="Gene3D" id="3.10.180.10">
    <property type="entry name" value="2,3-Dihydroxybiphenyl 1,2-Dioxygenase, domain 1"/>
    <property type="match status" value="1"/>
</dbReference>
<evidence type="ECO:0000259" key="3">
    <source>
        <dbReference type="PROSITE" id="PS51819"/>
    </source>
</evidence>
<dbReference type="EMBL" id="KV750512">
    <property type="protein sequence ID" value="OCL04423.1"/>
    <property type="molecule type" value="Genomic_DNA"/>
</dbReference>
<name>A0A8E2EU67_9PEZI</name>
<evidence type="ECO:0000313" key="5">
    <source>
        <dbReference type="Proteomes" id="UP000250140"/>
    </source>
</evidence>
<evidence type="ECO:0000313" key="4">
    <source>
        <dbReference type="EMBL" id="OCL04423.1"/>
    </source>
</evidence>
<dbReference type="SUPFAM" id="SSF54593">
    <property type="entry name" value="Glyoxalase/Bleomycin resistance protein/Dihydroxybiphenyl dioxygenase"/>
    <property type="match status" value="1"/>
</dbReference>
<dbReference type="InterPro" id="IPR029068">
    <property type="entry name" value="Glyas_Bleomycin-R_OHBP_Dase"/>
</dbReference>
<keyword evidence="5" id="KW-1185">Reference proteome</keyword>
<dbReference type="PROSITE" id="PS51819">
    <property type="entry name" value="VOC"/>
    <property type="match status" value="1"/>
</dbReference>
<proteinExistence type="inferred from homology"/>
<sequence length="202" mass="22734">MPIDFDFDTPSAKVVSPIRLAHVVLRTNNFKTMVNFYKTFLGAKANYENEFLSFLTYDNEHHRIAIAALPGTGPKTTKTCGLEHIAFTFTFEDLFLAYRQRKARGIEPSWCVNHGVTTSIYYHDPDGNMLETQVDSFSTPEEATAFMMSKEFAENPIGADFDPEDHIARLKRGESIASILKRPNVGPRGPDSLPPRMLGLDE</sequence>
<dbReference type="Proteomes" id="UP000250140">
    <property type="component" value="Unassembled WGS sequence"/>
</dbReference>
<organism evidence="4 5">
    <name type="scientific">Glonium stellatum</name>
    <dbReference type="NCBI Taxonomy" id="574774"/>
    <lineage>
        <taxon>Eukaryota</taxon>
        <taxon>Fungi</taxon>
        <taxon>Dikarya</taxon>
        <taxon>Ascomycota</taxon>
        <taxon>Pezizomycotina</taxon>
        <taxon>Dothideomycetes</taxon>
        <taxon>Pleosporomycetidae</taxon>
        <taxon>Gloniales</taxon>
        <taxon>Gloniaceae</taxon>
        <taxon>Glonium</taxon>
    </lineage>
</organism>
<feature type="domain" description="VOC" evidence="3">
    <location>
        <begin position="19"/>
        <end position="135"/>
    </location>
</feature>
<feature type="region of interest" description="Disordered" evidence="2">
    <location>
        <begin position="181"/>
        <end position="202"/>
    </location>
</feature>
<dbReference type="AlphaFoldDB" id="A0A8E2EU67"/>
<accession>A0A8E2EU67</accession>
<dbReference type="Pfam" id="PF00903">
    <property type="entry name" value="Glyoxalase"/>
    <property type="match status" value="1"/>
</dbReference>
<protein>
    <submittedName>
        <fullName evidence="4">Glyoxalase/Bleomycin resistance protein/Dihydroxybiphenyl dioxygenase</fullName>
    </submittedName>
</protein>
<keyword evidence="4" id="KW-0223">Dioxygenase</keyword>
<dbReference type="InterPro" id="IPR004360">
    <property type="entry name" value="Glyas_Fos-R_dOase_dom"/>
</dbReference>
<keyword evidence="4" id="KW-0560">Oxidoreductase</keyword>